<dbReference type="InterPro" id="IPR025100">
    <property type="entry name" value="DUF4025"/>
</dbReference>
<sequence length="58" mass="6118">MSPQSSQRSTAKQGQSVTKEQLNDVYAAGTSDGVVQLENGTMDVSGSESGEAKRNENQ</sequence>
<dbReference type="Pfam" id="PF13217">
    <property type="entry name" value="DUF4025"/>
    <property type="match status" value="1"/>
</dbReference>
<evidence type="ECO:0000313" key="3">
    <source>
        <dbReference type="Proteomes" id="UP001057134"/>
    </source>
</evidence>
<feature type="compositionally biased region" description="Polar residues" evidence="1">
    <location>
        <begin position="1"/>
        <end position="20"/>
    </location>
</feature>
<evidence type="ECO:0008006" key="4">
    <source>
        <dbReference type="Google" id="ProtNLM"/>
    </source>
</evidence>
<feature type="compositionally biased region" description="Polar residues" evidence="1">
    <location>
        <begin position="38"/>
        <end position="48"/>
    </location>
</feature>
<gene>
    <name evidence="2" type="ORF">SK3146_06747</name>
</gene>
<dbReference type="RefSeq" id="WP_249862906.1">
    <property type="nucleotide sequence ID" value="NZ_CP027059.1"/>
</dbReference>
<keyword evidence="3" id="KW-1185">Reference proteome</keyword>
<name>A0ABY4S0H7_9BACL</name>
<reference evidence="2" key="2">
    <citation type="journal article" date="2021" name="J Anim Sci Technol">
        <title>Complete genome sequence of Paenibacillus konkukensis sp. nov. SK3146 as a potential probiotic strain.</title>
        <authorList>
            <person name="Jung H.I."/>
            <person name="Park S."/>
            <person name="Niu K.M."/>
            <person name="Lee S.W."/>
            <person name="Kothari D."/>
            <person name="Yi K.J."/>
            <person name="Kim S.K."/>
        </authorList>
    </citation>
    <scope>NUCLEOTIDE SEQUENCE</scope>
    <source>
        <strain evidence="2">SK3146</strain>
    </source>
</reference>
<evidence type="ECO:0000256" key="1">
    <source>
        <dbReference type="SAM" id="MobiDB-lite"/>
    </source>
</evidence>
<protein>
    <recommendedName>
        <fullName evidence="4">DUF4025 domain-containing protein</fullName>
    </recommendedName>
</protein>
<reference evidence="2" key="1">
    <citation type="submission" date="2018-02" db="EMBL/GenBank/DDBJ databases">
        <authorList>
            <person name="Kim S.-K."/>
            <person name="Jung H.-I."/>
            <person name="Lee S.-W."/>
        </authorList>
    </citation>
    <scope>NUCLEOTIDE SEQUENCE</scope>
    <source>
        <strain evidence="2">SK3146</strain>
    </source>
</reference>
<evidence type="ECO:0000313" key="2">
    <source>
        <dbReference type="EMBL" id="UQZ87445.1"/>
    </source>
</evidence>
<proteinExistence type="predicted"/>
<organism evidence="2 3">
    <name type="scientific">Paenibacillus konkukensis</name>
    <dbReference type="NCBI Taxonomy" id="2020716"/>
    <lineage>
        <taxon>Bacteria</taxon>
        <taxon>Bacillati</taxon>
        <taxon>Bacillota</taxon>
        <taxon>Bacilli</taxon>
        <taxon>Bacillales</taxon>
        <taxon>Paenibacillaceae</taxon>
        <taxon>Paenibacillus</taxon>
    </lineage>
</organism>
<accession>A0ABY4S0H7</accession>
<dbReference type="EMBL" id="CP027059">
    <property type="protein sequence ID" value="UQZ87445.1"/>
    <property type="molecule type" value="Genomic_DNA"/>
</dbReference>
<dbReference type="Proteomes" id="UP001057134">
    <property type="component" value="Chromosome"/>
</dbReference>
<feature type="region of interest" description="Disordered" evidence="1">
    <location>
        <begin position="1"/>
        <end position="58"/>
    </location>
</feature>